<feature type="transmembrane region" description="Helical" evidence="1">
    <location>
        <begin position="39"/>
        <end position="61"/>
    </location>
</feature>
<protein>
    <submittedName>
        <fullName evidence="3">CopD family protein</fullName>
    </submittedName>
</protein>
<keyword evidence="1" id="KW-0812">Transmembrane</keyword>
<reference evidence="3" key="1">
    <citation type="submission" date="2023-02" db="EMBL/GenBank/DDBJ databases">
        <title>Georgenia sp.10Sc9-8, isolated from a soil sample collected from the Taklamakan desert.</title>
        <authorList>
            <person name="Liu S."/>
        </authorList>
    </citation>
    <scope>NUCLEOTIDE SEQUENCE</scope>
    <source>
        <strain evidence="3">10Sc9-8</strain>
    </source>
</reference>
<evidence type="ECO:0000313" key="4">
    <source>
        <dbReference type="Proteomes" id="UP001165561"/>
    </source>
</evidence>
<organism evidence="3 4">
    <name type="scientific">Georgenia halotolerans</name>
    <dbReference type="NCBI Taxonomy" id="3028317"/>
    <lineage>
        <taxon>Bacteria</taxon>
        <taxon>Bacillati</taxon>
        <taxon>Actinomycetota</taxon>
        <taxon>Actinomycetes</taxon>
        <taxon>Micrococcales</taxon>
        <taxon>Bogoriellaceae</taxon>
        <taxon>Georgenia</taxon>
    </lineage>
</organism>
<feature type="non-terminal residue" evidence="3">
    <location>
        <position position="1"/>
    </location>
</feature>
<keyword evidence="4" id="KW-1185">Reference proteome</keyword>
<evidence type="ECO:0000256" key="1">
    <source>
        <dbReference type="SAM" id="Phobius"/>
    </source>
</evidence>
<keyword evidence="1" id="KW-1133">Transmembrane helix</keyword>
<dbReference type="Pfam" id="PF05425">
    <property type="entry name" value="CopD"/>
    <property type="match status" value="1"/>
</dbReference>
<dbReference type="Proteomes" id="UP001165561">
    <property type="component" value="Unassembled WGS sequence"/>
</dbReference>
<dbReference type="InterPro" id="IPR008457">
    <property type="entry name" value="Cu-R_CopD_dom"/>
</dbReference>
<keyword evidence="1" id="KW-0472">Membrane</keyword>
<feature type="non-terminal residue" evidence="3">
    <location>
        <position position="121"/>
    </location>
</feature>
<feature type="transmembrane region" description="Helical" evidence="1">
    <location>
        <begin position="104"/>
        <end position="120"/>
    </location>
</feature>
<evidence type="ECO:0000259" key="2">
    <source>
        <dbReference type="Pfam" id="PF05425"/>
    </source>
</evidence>
<name>A0ABT5TSC5_9MICO</name>
<comment type="caution">
    <text evidence="3">The sequence shown here is derived from an EMBL/GenBank/DDBJ whole genome shotgun (WGS) entry which is preliminary data.</text>
</comment>
<gene>
    <name evidence="3" type="ORF">PU560_00605</name>
</gene>
<sequence>VLLLTKILLFVALGAAGWWHRRATIPVLHRSESPARSRAFWRLAGVEVLLMGAVMGVAVALGSSAPPVPQDPVAEPGPAFDLTGYPAPPPPSVVTYLTQWRPDILFASLAVAGVVVYLTWA</sequence>
<dbReference type="EMBL" id="JARACI010000133">
    <property type="protein sequence ID" value="MDD9204960.1"/>
    <property type="molecule type" value="Genomic_DNA"/>
</dbReference>
<evidence type="ECO:0000313" key="3">
    <source>
        <dbReference type="EMBL" id="MDD9204960.1"/>
    </source>
</evidence>
<proteinExistence type="predicted"/>
<feature type="domain" description="Copper resistance protein D" evidence="2">
    <location>
        <begin position="2"/>
        <end position="61"/>
    </location>
</feature>
<accession>A0ABT5TSC5</accession>